<dbReference type="Pfam" id="PF13696">
    <property type="entry name" value="zf-CCHC_2"/>
    <property type="match status" value="1"/>
</dbReference>
<accession>T0L289</accession>
<evidence type="ECO:0000259" key="8">
    <source>
        <dbReference type="PROSITE" id="PS50158"/>
    </source>
</evidence>
<dbReference type="InterPro" id="IPR001841">
    <property type="entry name" value="Znf_RING"/>
</dbReference>
<dbReference type="InterPro" id="IPR033489">
    <property type="entry name" value="RBBP6"/>
</dbReference>
<keyword evidence="5" id="KW-0539">Nucleus</keyword>
<evidence type="ECO:0000313" key="10">
    <source>
        <dbReference type="EMBL" id="EQB61642.1"/>
    </source>
</evidence>
<evidence type="ECO:0000256" key="1">
    <source>
        <dbReference type="ARBA" id="ARBA00004123"/>
    </source>
</evidence>
<dbReference type="GO" id="GO:0006511">
    <property type="term" value="P:ubiquitin-dependent protein catabolic process"/>
    <property type="evidence" value="ECO:0007669"/>
    <property type="project" value="TreeGrafter"/>
</dbReference>
<dbReference type="InterPro" id="IPR036875">
    <property type="entry name" value="Znf_CCHC_sf"/>
</dbReference>
<comment type="subcellular location">
    <subcellularLocation>
        <location evidence="1">Nucleus</location>
    </subcellularLocation>
</comment>
<feature type="domain" description="DWNN" evidence="9">
    <location>
        <begin position="5"/>
        <end position="76"/>
    </location>
</feature>
<dbReference type="GO" id="GO:0008270">
    <property type="term" value="F:zinc ion binding"/>
    <property type="evidence" value="ECO:0007669"/>
    <property type="project" value="UniProtKB-KW"/>
</dbReference>
<dbReference type="EMBL" id="KE647115">
    <property type="protein sequence ID" value="EQB61642.1"/>
    <property type="molecule type" value="Genomic_DNA"/>
</dbReference>
<dbReference type="GO" id="GO:0016567">
    <property type="term" value="P:protein ubiquitination"/>
    <property type="evidence" value="ECO:0007669"/>
    <property type="project" value="InterPro"/>
</dbReference>
<protein>
    <submittedName>
        <fullName evidence="10">Retinoblastoma-binding protein</fullName>
    </submittedName>
</protein>
<dbReference type="GO" id="GO:0003676">
    <property type="term" value="F:nucleic acid binding"/>
    <property type="evidence" value="ECO:0007669"/>
    <property type="project" value="InterPro"/>
</dbReference>
<dbReference type="PROSITE" id="PS00518">
    <property type="entry name" value="ZF_RING_1"/>
    <property type="match status" value="1"/>
</dbReference>
<dbReference type="Pfam" id="PF15227">
    <property type="entry name" value="zf-C3HC4_4"/>
    <property type="match status" value="1"/>
</dbReference>
<evidence type="ECO:0000256" key="6">
    <source>
        <dbReference type="PROSITE-ProRule" id="PRU00047"/>
    </source>
</evidence>
<proteinExistence type="predicted"/>
<keyword evidence="3 6" id="KW-0863">Zinc-finger</keyword>
<dbReference type="Proteomes" id="UP000053780">
    <property type="component" value="Unassembled WGS sequence"/>
</dbReference>
<evidence type="ECO:0000259" key="9">
    <source>
        <dbReference type="PROSITE" id="PS51282"/>
    </source>
</evidence>
<evidence type="ECO:0000256" key="3">
    <source>
        <dbReference type="ARBA" id="ARBA00022771"/>
    </source>
</evidence>
<evidence type="ECO:0000256" key="2">
    <source>
        <dbReference type="ARBA" id="ARBA00022723"/>
    </source>
</evidence>
<dbReference type="InterPro" id="IPR013083">
    <property type="entry name" value="Znf_RING/FYVE/PHD"/>
</dbReference>
<evidence type="ECO:0000256" key="5">
    <source>
        <dbReference type="ARBA" id="ARBA00023242"/>
    </source>
</evidence>
<keyword evidence="4" id="KW-0862">Zinc</keyword>
<name>T0L289_9MICR</name>
<dbReference type="HOGENOM" id="CLU_1160858_0_0_1"/>
<dbReference type="OrthoDB" id="5588846at2759"/>
<dbReference type="PANTHER" id="PTHR15439:SF0">
    <property type="entry name" value="CELL DIVISION CYCLE AND APOPTOSIS REGULATOR PROTEIN 1-RELATED"/>
    <property type="match status" value="1"/>
</dbReference>
<dbReference type="InterPro" id="IPR017907">
    <property type="entry name" value="Znf_RING_CS"/>
</dbReference>
<reference evidence="10 11" key="1">
    <citation type="journal article" date="2013" name="BMC Genomics">
        <title>Genome sequencing and comparative genomics of honey bee microsporidia, Nosema apis reveal novel insights into host-parasite interactions.</title>
        <authorList>
            <person name="Chen Yp."/>
            <person name="Pettis J.S."/>
            <person name="Zhao Y."/>
            <person name="Liu X."/>
            <person name="Tallon L.J."/>
            <person name="Sadzewicz L.D."/>
            <person name="Li R."/>
            <person name="Zheng H."/>
            <person name="Huang S."/>
            <person name="Zhang X."/>
            <person name="Hamilton M.C."/>
            <person name="Pernal S.F."/>
            <person name="Melathopoulos A.P."/>
            <person name="Yan X."/>
            <person name="Evans J.D."/>
        </authorList>
    </citation>
    <scope>NUCLEOTIDE SEQUENCE [LARGE SCALE GENOMIC DNA]</scope>
    <source>
        <strain evidence="10 11">BRL 01</strain>
    </source>
</reference>
<dbReference type="AlphaFoldDB" id="T0L289"/>
<dbReference type="Gene3D" id="4.10.60.10">
    <property type="entry name" value="Zinc finger, CCHC-type"/>
    <property type="match status" value="1"/>
</dbReference>
<dbReference type="PANTHER" id="PTHR15439">
    <property type="entry name" value="RETINOBLASTOMA-BINDING PROTEIN 6"/>
    <property type="match status" value="1"/>
</dbReference>
<gene>
    <name evidence="10" type="ORF">NAPIS_ORF00786</name>
</gene>
<evidence type="ECO:0000259" key="7">
    <source>
        <dbReference type="PROSITE" id="PS50089"/>
    </source>
</evidence>
<dbReference type="InterPro" id="IPR014891">
    <property type="entry name" value="DWNN_domain"/>
</dbReference>
<feature type="domain" description="CCHC-type" evidence="8">
    <location>
        <begin position="109"/>
        <end position="123"/>
    </location>
</feature>
<keyword evidence="2" id="KW-0479">Metal-binding</keyword>
<dbReference type="GO" id="GO:0061630">
    <property type="term" value="F:ubiquitin protein ligase activity"/>
    <property type="evidence" value="ECO:0007669"/>
    <property type="project" value="InterPro"/>
</dbReference>
<dbReference type="VEuPathDB" id="MicrosporidiaDB:NAPIS_ORF00786"/>
<dbReference type="InterPro" id="IPR025829">
    <property type="entry name" value="Zn_knuckle_CX2CX3GHX4C"/>
</dbReference>
<evidence type="ECO:0000256" key="4">
    <source>
        <dbReference type="ARBA" id="ARBA00022833"/>
    </source>
</evidence>
<dbReference type="SUPFAM" id="SSF57850">
    <property type="entry name" value="RING/U-box"/>
    <property type="match status" value="1"/>
</dbReference>
<dbReference type="Gene3D" id="3.30.40.10">
    <property type="entry name" value="Zinc/RING finger domain, C3HC4 (zinc finger)"/>
    <property type="match status" value="1"/>
</dbReference>
<dbReference type="GO" id="GO:0005634">
    <property type="term" value="C:nucleus"/>
    <property type="evidence" value="ECO:0007669"/>
    <property type="project" value="UniProtKB-SubCell"/>
</dbReference>
<keyword evidence="11" id="KW-1185">Reference proteome</keyword>
<dbReference type="PROSITE" id="PS50158">
    <property type="entry name" value="ZF_CCHC"/>
    <property type="match status" value="1"/>
</dbReference>
<dbReference type="Gene3D" id="3.10.20.90">
    <property type="entry name" value="Phosphatidylinositol 3-kinase Catalytic Subunit, Chain A, domain 1"/>
    <property type="match status" value="1"/>
</dbReference>
<dbReference type="SMART" id="SM01180">
    <property type="entry name" value="DWNN"/>
    <property type="match status" value="1"/>
</dbReference>
<dbReference type="GO" id="GO:0006397">
    <property type="term" value="P:mRNA processing"/>
    <property type="evidence" value="ECO:0007669"/>
    <property type="project" value="InterPro"/>
</dbReference>
<dbReference type="InterPro" id="IPR001878">
    <property type="entry name" value="Znf_CCHC"/>
</dbReference>
<dbReference type="Pfam" id="PF08783">
    <property type="entry name" value="DWNN"/>
    <property type="match status" value="1"/>
</dbReference>
<dbReference type="PROSITE" id="PS51282">
    <property type="entry name" value="DWNN"/>
    <property type="match status" value="1"/>
</dbReference>
<feature type="domain" description="RING-type" evidence="7">
    <location>
        <begin position="197"/>
        <end position="231"/>
    </location>
</feature>
<dbReference type="SMART" id="SM00184">
    <property type="entry name" value="RING"/>
    <property type="match status" value="1"/>
</dbReference>
<evidence type="ECO:0000313" key="11">
    <source>
        <dbReference type="Proteomes" id="UP000053780"/>
    </source>
</evidence>
<dbReference type="PROSITE" id="PS50089">
    <property type="entry name" value="ZF_RING_2"/>
    <property type="match status" value="1"/>
</dbReference>
<organism evidence="10 11">
    <name type="scientific">Vairimorpha apis BRL 01</name>
    <dbReference type="NCBI Taxonomy" id="1037528"/>
    <lineage>
        <taxon>Eukaryota</taxon>
        <taxon>Fungi</taxon>
        <taxon>Fungi incertae sedis</taxon>
        <taxon>Microsporidia</taxon>
        <taxon>Nosematidae</taxon>
        <taxon>Vairimorpha</taxon>
    </lineage>
</organism>
<dbReference type="SUPFAM" id="SSF57756">
    <property type="entry name" value="Retrovirus zinc finger-like domains"/>
    <property type="match status" value="1"/>
</dbReference>
<sequence length="253" mass="29542">MASVINYKFKSMKNFSSITIEGSSIPLWELKYEIINQRKMVSKDFDLLFYDSNNEKINDEYYQIERNSNIIVERIPLWMSSTGYYVRDKKKEPIKSNKFRSVPPDSYVCFRCGLKGHYIQHCPTNEDKSYDIARIRKPSGIPRDFLIKVNEGEIDENTGMLVTQEGQYVKAQPQVQEWKKSRIGLGNSLSLPPYLKCPICNNLFVMPVKTNCGHTFCDRCVNVNTKCFLCKNEIFNFCENEEKKQEIDAFLNK</sequence>